<dbReference type="InterPro" id="IPR051170">
    <property type="entry name" value="Neural/epithelial_adhesion"/>
</dbReference>
<dbReference type="PANTHER" id="PTHR12231">
    <property type="entry name" value="CTX-RELATED TYPE I TRANSMEMBRANE PROTEIN"/>
    <property type="match status" value="1"/>
</dbReference>
<accession>A0AAV4S9U3</accession>
<organism evidence="5 6">
    <name type="scientific">Caerostris extrusa</name>
    <name type="common">Bark spider</name>
    <name type="synonym">Caerostris bankana</name>
    <dbReference type="NCBI Taxonomy" id="172846"/>
    <lineage>
        <taxon>Eukaryota</taxon>
        <taxon>Metazoa</taxon>
        <taxon>Ecdysozoa</taxon>
        <taxon>Arthropoda</taxon>
        <taxon>Chelicerata</taxon>
        <taxon>Arachnida</taxon>
        <taxon>Araneae</taxon>
        <taxon>Araneomorphae</taxon>
        <taxon>Entelegynae</taxon>
        <taxon>Araneoidea</taxon>
        <taxon>Araneidae</taxon>
        <taxon>Caerostris</taxon>
    </lineage>
</organism>
<evidence type="ECO:0000313" key="5">
    <source>
        <dbReference type="EMBL" id="GIY29941.1"/>
    </source>
</evidence>
<gene>
    <name evidence="5" type="primary">B4U80_09945</name>
    <name evidence="5" type="ORF">CEXT_307491</name>
</gene>
<keyword evidence="6" id="KW-1185">Reference proteome</keyword>
<sequence length="144" mass="16896">MNICNGFFQVAWIRVESQTILTIHKTIISRNYRITLNHKDHRHYNLHITNVQEQDRGSYMCQINTVPMKKQIGYLDVVVPPQFNQSDRSTEVLAREGTNVTLSCAVTGHPQPIVTWQRKMDSLSLLDQRTIKSRKCRMKERTWL</sequence>
<keyword evidence="2" id="KW-1015">Disulfide bond</keyword>
<name>A0AAV4S9U3_CAEEX</name>
<protein>
    <submittedName>
        <fullName evidence="5">Lachesin-like protein</fullName>
    </submittedName>
</protein>
<dbReference type="GO" id="GO:0043005">
    <property type="term" value="C:neuron projection"/>
    <property type="evidence" value="ECO:0007669"/>
    <property type="project" value="TreeGrafter"/>
</dbReference>
<evidence type="ECO:0000256" key="2">
    <source>
        <dbReference type="ARBA" id="ARBA00023157"/>
    </source>
</evidence>
<dbReference type="EMBL" id="BPLR01009160">
    <property type="protein sequence ID" value="GIY29941.1"/>
    <property type="molecule type" value="Genomic_DNA"/>
</dbReference>
<dbReference type="Proteomes" id="UP001054945">
    <property type="component" value="Unassembled WGS sequence"/>
</dbReference>
<proteinExistence type="predicted"/>
<comment type="caution">
    <text evidence="5">The sequence shown here is derived from an EMBL/GenBank/DDBJ whole genome shotgun (WGS) entry which is preliminary data.</text>
</comment>
<keyword evidence="1" id="KW-0677">Repeat</keyword>
<dbReference type="PANTHER" id="PTHR12231:SF253">
    <property type="entry name" value="DPR-INTERACTING PROTEIN ETA, ISOFORM B-RELATED"/>
    <property type="match status" value="1"/>
</dbReference>
<dbReference type="Pfam" id="PF13927">
    <property type="entry name" value="Ig_3"/>
    <property type="match status" value="1"/>
</dbReference>
<dbReference type="PROSITE" id="PS50835">
    <property type="entry name" value="IG_LIKE"/>
    <property type="match status" value="1"/>
</dbReference>
<evidence type="ECO:0000259" key="4">
    <source>
        <dbReference type="PROSITE" id="PS50835"/>
    </source>
</evidence>
<dbReference type="InterPro" id="IPR036179">
    <property type="entry name" value="Ig-like_dom_sf"/>
</dbReference>
<evidence type="ECO:0000256" key="1">
    <source>
        <dbReference type="ARBA" id="ARBA00022737"/>
    </source>
</evidence>
<dbReference type="InterPro" id="IPR007110">
    <property type="entry name" value="Ig-like_dom"/>
</dbReference>
<evidence type="ECO:0000256" key="3">
    <source>
        <dbReference type="ARBA" id="ARBA00023319"/>
    </source>
</evidence>
<dbReference type="AlphaFoldDB" id="A0AAV4S9U3"/>
<evidence type="ECO:0000313" key="6">
    <source>
        <dbReference type="Proteomes" id="UP001054945"/>
    </source>
</evidence>
<dbReference type="SUPFAM" id="SSF48726">
    <property type="entry name" value="Immunoglobulin"/>
    <property type="match status" value="2"/>
</dbReference>
<dbReference type="Pfam" id="PF00047">
    <property type="entry name" value="ig"/>
    <property type="match status" value="1"/>
</dbReference>
<keyword evidence="3" id="KW-0393">Immunoglobulin domain</keyword>
<dbReference type="InterPro" id="IPR013783">
    <property type="entry name" value="Ig-like_fold"/>
</dbReference>
<feature type="domain" description="Ig-like" evidence="4">
    <location>
        <begin position="81"/>
        <end position="118"/>
    </location>
</feature>
<reference evidence="5 6" key="1">
    <citation type="submission" date="2021-06" db="EMBL/GenBank/DDBJ databases">
        <title>Caerostris extrusa draft genome.</title>
        <authorList>
            <person name="Kono N."/>
            <person name="Arakawa K."/>
        </authorList>
    </citation>
    <scope>NUCLEOTIDE SEQUENCE [LARGE SCALE GENOMIC DNA]</scope>
</reference>
<dbReference type="Gene3D" id="2.60.40.10">
    <property type="entry name" value="Immunoglobulins"/>
    <property type="match status" value="2"/>
</dbReference>
<dbReference type="InterPro" id="IPR013151">
    <property type="entry name" value="Immunoglobulin_dom"/>
</dbReference>